<dbReference type="Proteomes" id="UP000054047">
    <property type="component" value="Unassembled WGS sequence"/>
</dbReference>
<proteinExistence type="predicted"/>
<dbReference type="PANTHER" id="PTHR11388:SF100">
    <property type="entry name" value="SOLUTE CARRIER ORGANIC ANION TRANSPORTER FAMILY MEMBER 4A1"/>
    <property type="match status" value="1"/>
</dbReference>
<dbReference type="PANTHER" id="PTHR11388">
    <property type="entry name" value="ORGANIC ANION TRANSPORTER"/>
    <property type="match status" value="1"/>
</dbReference>
<organism evidence="2 3">
    <name type="scientific">Ancylostoma duodenale</name>
    <dbReference type="NCBI Taxonomy" id="51022"/>
    <lineage>
        <taxon>Eukaryota</taxon>
        <taxon>Metazoa</taxon>
        <taxon>Ecdysozoa</taxon>
        <taxon>Nematoda</taxon>
        <taxon>Chromadorea</taxon>
        <taxon>Rhabditida</taxon>
        <taxon>Rhabditina</taxon>
        <taxon>Rhabditomorpha</taxon>
        <taxon>Strongyloidea</taxon>
        <taxon>Ancylostomatidae</taxon>
        <taxon>Ancylostomatinae</taxon>
        <taxon>Ancylostoma</taxon>
    </lineage>
</organism>
<reference evidence="2 3" key="1">
    <citation type="submission" date="2013-12" db="EMBL/GenBank/DDBJ databases">
        <title>Draft genome of the parsitic nematode Ancylostoma duodenale.</title>
        <authorList>
            <person name="Mitreva M."/>
        </authorList>
    </citation>
    <scope>NUCLEOTIDE SEQUENCE [LARGE SCALE GENOMIC DNA]</scope>
    <source>
        <strain evidence="2 3">Zhejiang</strain>
    </source>
</reference>
<dbReference type="GO" id="GO:0016323">
    <property type="term" value="C:basolateral plasma membrane"/>
    <property type="evidence" value="ECO:0007669"/>
    <property type="project" value="TreeGrafter"/>
</dbReference>
<feature type="chain" id="PRO_5002146805" description="Phlebovirus glycoprotein G2 fusion domain-containing protein" evidence="1">
    <location>
        <begin position="19"/>
        <end position="127"/>
    </location>
</feature>
<dbReference type="InterPro" id="IPR004156">
    <property type="entry name" value="OATP"/>
</dbReference>
<dbReference type="AlphaFoldDB" id="A0A0C2CPB8"/>
<evidence type="ECO:0000256" key="1">
    <source>
        <dbReference type="SAM" id="SignalP"/>
    </source>
</evidence>
<accession>A0A0C2CPB8</accession>
<dbReference type="GO" id="GO:0043252">
    <property type="term" value="P:sodium-independent organic anion transport"/>
    <property type="evidence" value="ECO:0007669"/>
    <property type="project" value="TreeGrafter"/>
</dbReference>
<keyword evidence="3" id="KW-1185">Reference proteome</keyword>
<dbReference type="OrthoDB" id="6145721at2759"/>
<gene>
    <name evidence="2" type="ORF">ANCDUO_11203</name>
</gene>
<sequence length="127" mass="14534">MLKMIVVCHLIALIFTTGLLVHCPQRSFVGINTEYNDLTIHTNTDIDVKAKCNQGCYCKIMLRVVPFDQRTLALGINWTFLRLLGKRLTYEMHTLRERCMVYYSNVALGETIDTCTATESKHSFRAA</sequence>
<dbReference type="EMBL" id="KN732953">
    <property type="protein sequence ID" value="KIH58588.1"/>
    <property type="molecule type" value="Genomic_DNA"/>
</dbReference>
<dbReference type="GO" id="GO:0015347">
    <property type="term" value="F:sodium-independent organic anion transmembrane transporter activity"/>
    <property type="evidence" value="ECO:0007669"/>
    <property type="project" value="TreeGrafter"/>
</dbReference>
<evidence type="ECO:0008006" key="4">
    <source>
        <dbReference type="Google" id="ProtNLM"/>
    </source>
</evidence>
<evidence type="ECO:0000313" key="3">
    <source>
        <dbReference type="Proteomes" id="UP000054047"/>
    </source>
</evidence>
<name>A0A0C2CPB8_9BILA</name>
<feature type="signal peptide" evidence="1">
    <location>
        <begin position="1"/>
        <end position="18"/>
    </location>
</feature>
<evidence type="ECO:0000313" key="2">
    <source>
        <dbReference type="EMBL" id="KIH58588.1"/>
    </source>
</evidence>
<keyword evidence="1" id="KW-0732">Signal</keyword>
<protein>
    <recommendedName>
        <fullName evidence="4">Phlebovirus glycoprotein G2 fusion domain-containing protein</fullName>
    </recommendedName>
</protein>